<evidence type="ECO:0000259" key="1">
    <source>
        <dbReference type="Pfam" id="PF00149"/>
    </source>
</evidence>
<sequence length="266" mass="27056">MRVTGPGVDAITELGYQRARPGGGTAAARLTVGRLDVATVPEGCDAVLVTGDLQGVAASPWGGPPVLLGVALADYLSVWSEQGLLPPPGRVGVVLAGDLYSAPLADQRGASGAVDDVWLAFAAAGCPWIVGVAGNHDVVSPDDLRDLGPTAALLDGTCVDRGAVRFAGVGGIVGDPDRPGRRRENLQLTSIDAVLASNPDVLVLHEGPPGDRIGQPGNSTIGARLRAQAPALTVCGHVHWNAPLARLGDGHVLNVDDRAVILTSSP</sequence>
<comment type="caution">
    <text evidence="2">The sequence shown here is derived from an EMBL/GenBank/DDBJ whole genome shotgun (WGS) entry which is preliminary data.</text>
</comment>
<dbReference type="SUPFAM" id="SSF56300">
    <property type="entry name" value="Metallo-dependent phosphatases"/>
    <property type="match status" value="1"/>
</dbReference>
<dbReference type="GO" id="GO:0016787">
    <property type="term" value="F:hydrolase activity"/>
    <property type="evidence" value="ECO:0007669"/>
    <property type="project" value="InterPro"/>
</dbReference>
<dbReference type="InterPro" id="IPR004843">
    <property type="entry name" value="Calcineurin-like_PHP"/>
</dbReference>
<protein>
    <recommendedName>
        <fullName evidence="1">Calcineurin-like phosphoesterase domain-containing protein</fullName>
    </recommendedName>
</protein>
<gene>
    <name evidence="2" type="ORF">Pme01_60610</name>
</gene>
<keyword evidence="3" id="KW-1185">Reference proteome</keyword>
<proteinExistence type="predicted"/>
<reference evidence="2" key="1">
    <citation type="submission" date="2021-01" db="EMBL/GenBank/DDBJ databases">
        <title>Whole genome shotgun sequence of Planosporangium mesophilum NBRC 109066.</title>
        <authorList>
            <person name="Komaki H."/>
            <person name="Tamura T."/>
        </authorList>
    </citation>
    <scope>NUCLEOTIDE SEQUENCE</scope>
    <source>
        <strain evidence="2">NBRC 109066</strain>
    </source>
</reference>
<name>A0A8J3X4C2_9ACTN</name>
<dbReference type="Pfam" id="PF00149">
    <property type="entry name" value="Metallophos"/>
    <property type="match status" value="1"/>
</dbReference>
<dbReference type="RefSeq" id="WP_168118291.1">
    <property type="nucleotide sequence ID" value="NZ_BOON01000079.1"/>
</dbReference>
<evidence type="ECO:0000313" key="2">
    <source>
        <dbReference type="EMBL" id="GII26464.1"/>
    </source>
</evidence>
<evidence type="ECO:0000313" key="3">
    <source>
        <dbReference type="Proteomes" id="UP000599074"/>
    </source>
</evidence>
<dbReference type="InterPro" id="IPR029052">
    <property type="entry name" value="Metallo-depent_PP-like"/>
</dbReference>
<feature type="domain" description="Calcineurin-like phosphoesterase" evidence="1">
    <location>
        <begin position="47"/>
        <end position="240"/>
    </location>
</feature>
<accession>A0A8J3X4C2</accession>
<organism evidence="2 3">
    <name type="scientific">Planosporangium mesophilum</name>
    <dbReference type="NCBI Taxonomy" id="689768"/>
    <lineage>
        <taxon>Bacteria</taxon>
        <taxon>Bacillati</taxon>
        <taxon>Actinomycetota</taxon>
        <taxon>Actinomycetes</taxon>
        <taxon>Micromonosporales</taxon>
        <taxon>Micromonosporaceae</taxon>
        <taxon>Planosporangium</taxon>
    </lineage>
</organism>
<dbReference type="Proteomes" id="UP000599074">
    <property type="component" value="Unassembled WGS sequence"/>
</dbReference>
<dbReference type="EMBL" id="BOON01000079">
    <property type="protein sequence ID" value="GII26464.1"/>
    <property type="molecule type" value="Genomic_DNA"/>
</dbReference>
<dbReference type="AlphaFoldDB" id="A0A8J3X4C2"/>
<dbReference type="Gene3D" id="3.60.21.10">
    <property type="match status" value="1"/>
</dbReference>